<feature type="compositionally biased region" description="Basic and acidic residues" evidence="1">
    <location>
        <begin position="886"/>
        <end position="897"/>
    </location>
</feature>
<dbReference type="InterPro" id="IPR036188">
    <property type="entry name" value="FAD/NAD-bd_sf"/>
</dbReference>
<evidence type="ECO:0000313" key="4">
    <source>
        <dbReference type="Proteomes" id="UP000298327"/>
    </source>
</evidence>
<feature type="region of interest" description="Disordered" evidence="1">
    <location>
        <begin position="456"/>
        <end position="526"/>
    </location>
</feature>
<dbReference type="Pfam" id="PF01593">
    <property type="entry name" value="Amino_oxidase"/>
    <property type="match status" value="1"/>
</dbReference>
<protein>
    <recommendedName>
        <fullName evidence="2">Amine oxidase domain-containing protein</fullName>
    </recommendedName>
</protein>
<feature type="region of interest" description="Disordered" evidence="1">
    <location>
        <begin position="773"/>
        <end position="795"/>
    </location>
</feature>
<keyword evidence="4" id="KW-1185">Reference proteome</keyword>
<accession>A0A4Y9YAY9</accession>
<dbReference type="Gene3D" id="3.90.660.10">
    <property type="match status" value="1"/>
</dbReference>
<dbReference type="InterPro" id="IPR002937">
    <property type="entry name" value="Amino_oxidase"/>
</dbReference>
<proteinExistence type="predicted"/>
<organism evidence="3 4">
    <name type="scientific">Dentipellis fragilis</name>
    <dbReference type="NCBI Taxonomy" id="205917"/>
    <lineage>
        <taxon>Eukaryota</taxon>
        <taxon>Fungi</taxon>
        <taxon>Dikarya</taxon>
        <taxon>Basidiomycota</taxon>
        <taxon>Agaricomycotina</taxon>
        <taxon>Agaricomycetes</taxon>
        <taxon>Russulales</taxon>
        <taxon>Hericiaceae</taxon>
        <taxon>Dentipellis</taxon>
    </lineage>
</organism>
<feature type="compositionally biased region" description="Polar residues" evidence="1">
    <location>
        <begin position="465"/>
        <end position="487"/>
    </location>
</feature>
<dbReference type="Gene3D" id="3.50.50.60">
    <property type="entry name" value="FAD/NAD(P)-binding domain"/>
    <property type="match status" value="1"/>
</dbReference>
<evidence type="ECO:0000259" key="2">
    <source>
        <dbReference type="Pfam" id="PF01593"/>
    </source>
</evidence>
<dbReference type="PANTHER" id="PTHR10742:SF342">
    <property type="entry name" value="AMINE OXIDASE"/>
    <property type="match status" value="1"/>
</dbReference>
<dbReference type="OrthoDB" id="7777654at2759"/>
<dbReference type="SUPFAM" id="SSF51905">
    <property type="entry name" value="FAD/NAD(P)-binding domain"/>
    <property type="match status" value="1"/>
</dbReference>
<feature type="domain" description="Amine oxidase" evidence="2">
    <location>
        <begin position="32"/>
        <end position="421"/>
    </location>
</feature>
<comment type="caution">
    <text evidence="3">The sequence shown here is derived from an EMBL/GenBank/DDBJ whole genome shotgun (WGS) entry which is preliminary data.</text>
</comment>
<dbReference type="STRING" id="205917.A0A4Y9YAY9"/>
<gene>
    <name evidence="3" type="ORF">EVG20_g7876</name>
</gene>
<evidence type="ECO:0000256" key="1">
    <source>
        <dbReference type="SAM" id="MobiDB-lite"/>
    </source>
</evidence>
<evidence type="ECO:0000313" key="3">
    <source>
        <dbReference type="EMBL" id="TFY59210.1"/>
    </source>
</evidence>
<dbReference type="Gene3D" id="1.10.405.10">
    <property type="entry name" value="Guanine Nucleotide Dissociation Inhibitor, domain 1"/>
    <property type="match status" value="1"/>
</dbReference>
<sequence>MSAPRHDPRQTSASARKGNNKVLDIGIVGGGVAGLYAALLCQREGHNVTVYEASGRVGGRIYTHRFTAQSNQYFEAGAMRIPPCDFQDILWDLIRALNDALKGDEEFSPIVDIDYFLNSPGNQLFINNVVGDGSDPDLVTPASIGWTVPDKFKDQTAKALLEASLKIFADKDFDYIVDQYDQFSFRHFLSLFGRNDKDSEEGWPDEVIDFVETVCSQTNQFALSCTEVYMQYLDFLQKHDDPWKTIEDGMDRIPEAMAHILGLQNIIFGARVHKIEYDKNDKVVLTAEGYNGEDVQAYDRVILAIPPAALKMIANRPSWSPQKEMAIRSMHFESLYKMGLRFKTRFWETTEPSTKGGQSTTDLPIRWVVYPSNGIGTSGPGVLLIYAWMTDSTTWLPFTAIERRSLALHCLDRLYRPVGVDVYKELMETFDVAWSSETATGDAMFLPGQFKSRFEPRASPKMARSSLQANTSASTTPGSRAHSTPHITQCPRCSAGLPTKAERDRTQKNFEPPLSFYPRDPLFPRRPPSGTFGSVEPMPRAQSLGGQIGPHFVGPRVTRLTAAGTEMFRAPTEAVNAAVRVCQCRPQKPNFRAVYRSLNSCILSALFRLAPMSADTSSRILVVSSSLEHARSVVRRIKLVVDTDDRVDIPSSNPIPWTIANKYYTADVHFHLAEFQHWDPHTVQSVPAVIYVWQRGDVSLWTVDLWGVRVLTERQPYADHVLSLARHVSDEGPEVTLAIAVGKQAGHAEDPPEGPDQFLAEHGFEYIDAERDVSQSGRAGEDDDADRPGETVQGLPRVVDALSTVMWPSMVRKQSSAKRASQMPMLFDVLPEEDGLAALLTADAADQGVPLSRATRMHREMAELERWLVETEEIHELEEQQLEEHELEEHEQLHDSQTDPWRTTDLPHIRPSSPTTQHGFDDDFSEFVSAPAPPSLLPSSAFLAAPQHVPVHTGSSWHSLHSKSDLDPDFDVDCEPEELGYETLDDHFFTHHAPSGGLPRSATSRFPPFGFPDEPDFDASFDLTKILSTLQNVREGVSGIEDEDARRAYSARIASNLVLHTMKDEQDTHAEASGAGPKDA</sequence>
<dbReference type="Proteomes" id="UP000298327">
    <property type="component" value="Unassembled WGS sequence"/>
</dbReference>
<dbReference type="Gene3D" id="3.40.50.11960">
    <property type="match status" value="1"/>
</dbReference>
<dbReference type="PANTHER" id="PTHR10742">
    <property type="entry name" value="FLAVIN MONOAMINE OXIDASE"/>
    <property type="match status" value="1"/>
</dbReference>
<dbReference type="AlphaFoldDB" id="A0A4Y9YAY9"/>
<reference evidence="3 4" key="1">
    <citation type="submission" date="2019-02" db="EMBL/GenBank/DDBJ databases">
        <title>Genome sequencing of the rare red list fungi Dentipellis fragilis.</title>
        <authorList>
            <person name="Buettner E."/>
            <person name="Kellner H."/>
        </authorList>
    </citation>
    <scope>NUCLEOTIDE SEQUENCE [LARGE SCALE GENOMIC DNA]</scope>
    <source>
        <strain evidence="3 4">DSM 105465</strain>
    </source>
</reference>
<dbReference type="SUPFAM" id="SSF54373">
    <property type="entry name" value="FAD-linked reductases, C-terminal domain"/>
    <property type="match status" value="1"/>
</dbReference>
<dbReference type="GO" id="GO:0009063">
    <property type="term" value="P:amino acid catabolic process"/>
    <property type="evidence" value="ECO:0007669"/>
    <property type="project" value="TreeGrafter"/>
</dbReference>
<dbReference type="GO" id="GO:0001716">
    <property type="term" value="F:L-amino-acid oxidase activity"/>
    <property type="evidence" value="ECO:0007669"/>
    <property type="project" value="TreeGrafter"/>
</dbReference>
<feature type="region of interest" description="Disordered" evidence="1">
    <location>
        <begin position="886"/>
        <end position="906"/>
    </location>
</feature>
<dbReference type="InterPro" id="IPR050281">
    <property type="entry name" value="Flavin_monoamine_oxidase"/>
</dbReference>
<dbReference type="EMBL" id="SEOQ01000633">
    <property type="protein sequence ID" value="TFY59210.1"/>
    <property type="molecule type" value="Genomic_DNA"/>
</dbReference>
<name>A0A4Y9YAY9_9AGAM</name>